<dbReference type="Proteomes" id="UP000261600">
    <property type="component" value="Unplaced"/>
</dbReference>
<dbReference type="Ensembl" id="ENSMALT00000028250.1">
    <property type="protein sequence ID" value="ENSMALP00000027738.1"/>
    <property type="gene ID" value="ENSMALG00000019249.1"/>
</dbReference>
<accession>A0A3Q3KFB4</accession>
<feature type="domain" description="C-type lectin" evidence="1">
    <location>
        <begin position="5"/>
        <end position="119"/>
    </location>
</feature>
<evidence type="ECO:0000259" key="1">
    <source>
        <dbReference type="PROSITE" id="PS50041"/>
    </source>
</evidence>
<keyword evidence="3" id="KW-1185">Reference proteome</keyword>
<proteinExistence type="predicted"/>
<dbReference type="InterPro" id="IPR016187">
    <property type="entry name" value="CTDL_fold"/>
</dbReference>
<dbReference type="SUPFAM" id="SSF56436">
    <property type="entry name" value="C-type lectin-like"/>
    <property type="match status" value="1"/>
</dbReference>
<dbReference type="PROSITE" id="PS50041">
    <property type="entry name" value="C_TYPE_LECTIN_2"/>
    <property type="match status" value="1"/>
</dbReference>
<dbReference type="InterPro" id="IPR016186">
    <property type="entry name" value="C-type_lectin-like/link_sf"/>
</dbReference>
<evidence type="ECO:0000313" key="2">
    <source>
        <dbReference type="Ensembl" id="ENSMALP00000027738.1"/>
    </source>
</evidence>
<dbReference type="Gene3D" id="3.10.100.10">
    <property type="entry name" value="Mannose-Binding Protein A, subunit A"/>
    <property type="match status" value="1"/>
</dbReference>
<sequence>MLRHVDQRCFFLTGWLTFSTCLLHRYHFANKNLATIENPEEMNQLINTVLFAGYNPEVWIGLYFNLYQSLTYDIRADYWDWQNQTKNDLFLIYYLCEIVSSDHSSRSINCSVEHPFICSNGEYMSNHTLISECNAFTLVS</sequence>
<reference evidence="2" key="1">
    <citation type="submission" date="2025-08" db="UniProtKB">
        <authorList>
            <consortium name="Ensembl"/>
        </authorList>
    </citation>
    <scope>IDENTIFICATION</scope>
</reference>
<protein>
    <recommendedName>
        <fullName evidence="1">C-type lectin domain-containing protein</fullName>
    </recommendedName>
</protein>
<name>A0A3Q3KFB4_MONAL</name>
<reference evidence="2" key="2">
    <citation type="submission" date="2025-09" db="UniProtKB">
        <authorList>
            <consortium name="Ensembl"/>
        </authorList>
    </citation>
    <scope>IDENTIFICATION</scope>
</reference>
<dbReference type="AlphaFoldDB" id="A0A3Q3KFB4"/>
<dbReference type="InterPro" id="IPR001304">
    <property type="entry name" value="C-type_lectin-like"/>
</dbReference>
<organism evidence="2 3">
    <name type="scientific">Monopterus albus</name>
    <name type="common">Swamp eel</name>
    <dbReference type="NCBI Taxonomy" id="43700"/>
    <lineage>
        <taxon>Eukaryota</taxon>
        <taxon>Metazoa</taxon>
        <taxon>Chordata</taxon>
        <taxon>Craniata</taxon>
        <taxon>Vertebrata</taxon>
        <taxon>Euteleostomi</taxon>
        <taxon>Actinopterygii</taxon>
        <taxon>Neopterygii</taxon>
        <taxon>Teleostei</taxon>
        <taxon>Neoteleostei</taxon>
        <taxon>Acanthomorphata</taxon>
        <taxon>Anabantaria</taxon>
        <taxon>Synbranchiformes</taxon>
        <taxon>Synbranchidae</taxon>
        <taxon>Monopterus</taxon>
    </lineage>
</organism>
<evidence type="ECO:0000313" key="3">
    <source>
        <dbReference type="Proteomes" id="UP000261600"/>
    </source>
</evidence>